<dbReference type="RefSeq" id="WP_138230349.1">
    <property type="nucleotide sequence ID" value="NZ_AP022577.1"/>
</dbReference>
<dbReference type="Pfam" id="PF01381">
    <property type="entry name" value="HTH_3"/>
    <property type="match status" value="1"/>
</dbReference>
<dbReference type="EMBL" id="AP022577">
    <property type="protein sequence ID" value="BBX87916.1"/>
    <property type="molecule type" value="Genomic_DNA"/>
</dbReference>
<protein>
    <recommendedName>
        <fullName evidence="1">HTH cro/C1-type domain-containing protein</fullName>
    </recommendedName>
</protein>
<evidence type="ECO:0000259" key="1">
    <source>
        <dbReference type="PROSITE" id="PS50943"/>
    </source>
</evidence>
<evidence type="ECO:0000313" key="2">
    <source>
        <dbReference type="EMBL" id="BBX87916.1"/>
    </source>
</evidence>
<dbReference type="CDD" id="cd00093">
    <property type="entry name" value="HTH_XRE"/>
    <property type="match status" value="1"/>
</dbReference>
<dbReference type="InterPro" id="IPR001387">
    <property type="entry name" value="Cro/C1-type_HTH"/>
</dbReference>
<dbReference type="Gene3D" id="1.10.260.40">
    <property type="entry name" value="lambda repressor-like DNA-binding domains"/>
    <property type="match status" value="1"/>
</dbReference>
<dbReference type="PROSITE" id="PS50943">
    <property type="entry name" value="HTH_CROC1"/>
    <property type="match status" value="1"/>
</dbReference>
<name>A0ABN5Z174_9MYCO</name>
<reference evidence="2 3" key="1">
    <citation type="journal article" date="2019" name="Emerg. Microbes Infect.">
        <title>Comprehensive subspecies identification of 175 nontuberculous mycobacteria species based on 7547 genomic profiles.</title>
        <authorList>
            <person name="Matsumoto Y."/>
            <person name="Kinjo T."/>
            <person name="Motooka D."/>
            <person name="Nabeya D."/>
            <person name="Jung N."/>
            <person name="Uechi K."/>
            <person name="Horii T."/>
            <person name="Iida T."/>
            <person name="Fujita J."/>
            <person name="Nakamura S."/>
        </authorList>
    </citation>
    <scope>NUCLEOTIDE SEQUENCE [LARGE SCALE GENOMIC DNA]</scope>
    <source>
        <strain evidence="2 3">JCM 15296</strain>
    </source>
</reference>
<organism evidence="2 3">
    <name type="scientific">Mycolicibacterium aubagnense</name>
    <dbReference type="NCBI Taxonomy" id="319707"/>
    <lineage>
        <taxon>Bacteria</taxon>
        <taxon>Bacillati</taxon>
        <taxon>Actinomycetota</taxon>
        <taxon>Actinomycetes</taxon>
        <taxon>Mycobacteriales</taxon>
        <taxon>Mycobacteriaceae</taxon>
        <taxon>Mycolicibacterium</taxon>
    </lineage>
</organism>
<dbReference type="Proteomes" id="UP000465609">
    <property type="component" value="Chromosome"/>
</dbReference>
<dbReference type="InterPro" id="IPR010982">
    <property type="entry name" value="Lambda_DNA-bd_dom_sf"/>
</dbReference>
<feature type="domain" description="HTH cro/C1-type" evidence="1">
    <location>
        <begin position="66"/>
        <end position="100"/>
    </location>
</feature>
<proteinExistence type="predicted"/>
<sequence length="116" mass="13199">MVGYELVFAEDTPQECLNHPAVVHFVQKIRELTHGRRIRTEDGRERRLSALQVHRLLKERAPNLPISKTQVYRYFNGTAVPTIDVITELAGVFGVSPREFVPSTTSSRVMRPAVDQ</sequence>
<keyword evidence="3" id="KW-1185">Reference proteome</keyword>
<dbReference type="SUPFAM" id="SSF47413">
    <property type="entry name" value="lambda repressor-like DNA-binding domains"/>
    <property type="match status" value="1"/>
</dbReference>
<accession>A0ABN5Z174</accession>
<evidence type="ECO:0000313" key="3">
    <source>
        <dbReference type="Proteomes" id="UP000465609"/>
    </source>
</evidence>
<gene>
    <name evidence="2" type="ORF">MAUB_57890</name>
</gene>